<feature type="signal peptide" evidence="1">
    <location>
        <begin position="1"/>
        <end position="17"/>
    </location>
</feature>
<name>H1FRH9_SULGG</name>
<dbReference type="STRING" id="929558.SMGD1_0005"/>
<evidence type="ECO:0000256" key="1">
    <source>
        <dbReference type="SAM" id="SignalP"/>
    </source>
</evidence>
<keyword evidence="1" id="KW-0732">Signal</keyword>
<dbReference type="PATRIC" id="fig|929558.5.peg.4"/>
<evidence type="ECO:0000313" key="2">
    <source>
        <dbReference type="EMBL" id="EHP28532.1"/>
    </source>
</evidence>
<evidence type="ECO:0000313" key="3">
    <source>
        <dbReference type="Proteomes" id="UP000006431"/>
    </source>
</evidence>
<accession>H1FRH9</accession>
<gene>
    <name evidence="2" type="ORF">SMGD1_0005</name>
</gene>
<organism evidence="2 3">
    <name type="scientific">Sulfurimonas gotlandica (strain DSM 19862 / JCM 16533 / GD1)</name>
    <dbReference type="NCBI Taxonomy" id="929558"/>
    <lineage>
        <taxon>Bacteria</taxon>
        <taxon>Pseudomonadati</taxon>
        <taxon>Campylobacterota</taxon>
        <taxon>Epsilonproteobacteria</taxon>
        <taxon>Campylobacterales</taxon>
        <taxon>Sulfurimonadaceae</taxon>
        <taxon>Sulfurimonas</taxon>
    </lineage>
</organism>
<reference evidence="2 3" key="1">
    <citation type="journal article" date="2012" name="Proc. Natl. Acad. Sci. U.S.A.">
        <title>Genome and physiology of a model Epsilonproteobacterium responsible for sulfide detoxification in marine oxygen depletion zones.</title>
        <authorList>
            <person name="Grote J."/>
            <person name="Schott T."/>
            <person name="Bruckner C.G."/>
            <person name="Glockner F.O."/>
            <person name="Jost G."/>
            <person name="Teeling H."/>
            <person name="Labrenz M."/>
            <person name="Jurgens K."/>
        </authorList>
    </citation>
    <scope>NUCLEOTIDE SEQUENCE [LARGE SCALE GENOMIC DNA]</scope>
    <source>
        <strain evidence="2 3">GD1</strain>
    </source>
</reference>
<keyword evidence="3" id="KW-1185">Reference proteome</keyword>
<dbReference type="Proteomes" id="UP000006431">
    <property type="component" value="Unassembled WGS sequence"/>
</dbReference>
<comment type="caution">
    <text evidence="2">The sequence shown here is derived from an EMBL/GenBank/DDBJ whole genome shotgun (WGS) entry which is preliminary data.</text>
</comment>
<feature type="chain" id="PRO_5003548798" evidence="1">
    <location>
        <begin position="18"/>
        <end position="145"/>
    </location>
</feature>
<dbReference type="AlphaFoldDB" id="H1FRH9"/>
<dbReference type="EMBL" id="AFRZ01000001">
    <property type="protein sequence ID" value="EHP28532.1"/>
    <property type="molecule type" value="Genomic_DNA"/>
</dbReference>
<proteinExistence type="predicted"/>
<dbReference type="HOGENOM" id="CLU_1785902_0_0_7"/>
<protein>
    <submittedName>
        <fullName evidence="2">Uncharacterized protein</fullName>
    </submittedName>
</protein>
<sequence length="145" mass="16527">MLIRLVFLALFSLSLSAYELPKFEMPKGNNPEIVVFDSVSVVKDDKQLYKIKWKTINATDVNITFIGKVDLEGSITVTEGEYNRGPITLMASSKDKSYIDKATINKDVNSSKTTPFIRQDEENESYYNTMPYRGIGRPINRRGIY</sequence>